<dbReference type="Pfam" id="PF11964">
    <property type="entry name" value="SpoIIAA-like"/>
    <property type="match status" value="1"/>
</dbReference>
<evidence type="ECO:0008006" key="3">
    <source>
        <dbReference type="Google" id="ProtNLM"/>
    </source>
</evidence>
<sequence length="123" mass="14014">MIQHELRRDTGILIVTPQGPLEKTDFEMLAREVDPYIEAKGRLNGLMVQAKSFPGWHDFAALVSHLKFVKDHHQRIAKVAAVTDNGFLSILPSIVKHFVRADVRHFDYGDKENALKWLGSHDD</sequence>
<reference evidence="1 2" key="1">
    <citation type="journal article" date="2016" name="Nat. Commun.">
        <title>Thousands of microbial genomes shed light on interconnected biogeochemical processes in an aquifer system.</title>
        <authorList>
            <person name="Anantharaman K."/>
            <person name="Brown C.T."/>
            <person name="Hug L.A."/>
            <person name="Sharon I."/>
            <person name="Castelle C.J."/>
            <person name="Probst A.J."/>
            <person name="Thomas B.C."/>
            <person name="Singh A."/>
            <person name="Wilkins M.J."/>
            <person name="Karaoz U."/>
            <person name="Brodie E.L."/>
            <person name="Williams K.H."/>
            <person name="Hubbard S.S."/>
            <person name="Banfield J.F."/>
        </authorList>
    </citation>
    <scope>NUCLEOTIDE SEQUENCE [LARGE SCALE GENOMIC DNA]</scope>
</reference>
<evidence type="ECO:0000313" key="1">
    <source>
        <dbReference type="EMBL" id="OGI50894.1"/>
    </source>
</evidence>
<dbReference type="InterPro" id="IPR038396">
    <property type="entry name" value="SpoIIAA-like_sf"/>
</dbReference>
<dbReference type="Gene3D" id="3.40.50.10600">
    <property type="entry name" value="SpoIIaa-like domains"/>
    <property type="match status" value="1"/>
</dbReference>
<proteinExistence type="predicted"/>
<comment type="caution">
    <text evidence="1">The sequence shown here is derived from an EMBL/GenBank/DDBJ whole genome shotgun (WGS) entry which is preliminary data.</text>
</comment>
<gene>
    <name evidence="1" type="ORF">A3A87_03320</name>
</gene>
<dbReference type="Proteomes" id="UP000179037">
    <property type="component" value="Unassembled WGS sequence"/>
</dbReference>
<dbReference type="InterPro" id="IPR036513">
    <property type="entry name" value="STAS_dom_sf"/>
</dbReference>
<dbReference type="AlphaFoldDB" id="A0A1F6U0I7"/>
<name>A0A1F6U0I7_9PROT</name>
<dbReference type="InterPro" id="IPR021866">
    <property type="entry name" value="SpoIIAA-like"/>
</dbReference>
<dbReference type="EMBL" id="MFTC01000057">
    <property type="protein sequence ID" value="OGI50894.1"/>
    <property type="molecule type" value="Genomic_DNA"/>
</dbReference>
<dbReference type="SUPFAM" id="SSF52091">
    <property type="entry name" value="SpoIIaa-like"/>
    <property type="match status" value="1"/>
</dbReference>
<protein>
    <recommendedName>
        <fullName evidence="3">STAS/SEC14 domain-containing protein</fullName>
    </recommendedName>
</protein>
<evidence type="ECO:0000313" key="2">
    <source>
        <dbReference type="Proteomes" id="UP000179037"/>
    </source>
</evidence>
<organism evidence="1 2">
    <name type="scientific">Candidatus Muproteobacteria bacterium RIFCSPLOWO2_01_FULL_60_18</name>
    <dbReference type="NCBI Taxonomy" id="1817768"/>
    <lineage>
        <taxon>Bacteria</taxon>
        <taxon>Pseudomonadati</taxon>
        <taxon>Pseudomonadota</taxon>
        <taxon>Candidatus Muproteobacteria</taxon>
    </lineage>
</organism>
<accession>A0A1F6U0I7</accession>